<name>A0A067QRW7_ZOONE</name>
<gene>
    <name evidence="1" type="ORF">L798_01597</name>
</gene>
<organism evidence="1 2">
    <name type="scientific">Zootermopsis nevadensis</name>
    <name type="common">Dampwood termite</name>
    <dbReference type="NCBI Taxonomy" id="136037"/>
    <lineage>
        <taxon>Eukaryota</taxon>
        <taxon>Metazoa</taxon>
        <taxon>Ecdysozoa</taxon>
        <taxon>Arthropoda</taxon>
        <taxon>Hexapoda</taxon>
        <taxon>Insecta</taxon>
        <taxon>Pterygota</taxon>
        <taxon>Neoptera</taxon>
        <taxon>Polyneoptera</taxon>
        <taxon>Dictyoptera</taxon>
        <taxon>Blattodea</taxon>
        <taxon>Blattoidea</taxon>
        <taxon>Termitoidae</taxon>
        <taxon>Termopsidae</taxon>
        <taxon>Zootermopsis</taxon>
    </lineage>
</organism>
<sequence length="63" mass="7265">MVGHNVNNLDAIMESLVGYGSDDESGENYQFNKKEDIERGMDRFRQGEQDVNYDNVQMDMSEV</sequence>
<accession>A0A067QRW7</accession>
<reference evidence="1 2" key="1">
    <citation type="journal article" date="2014" name="Nat. Commun.">
        <title>Molecular traces of alternative social organization in a termite genome.</title>
        <authorList>
            <person name="Terrapon N."/>
            <person name="Li C."/>
            <person name="Robertson H.M."/>
            <person name="Ji L."/>
            <person name="Meng X."/>
            <person name="Booth W."/>
            <person name="Chen Z."/>
            <person name="Childers C.P."/>
            <person name="Glastad K.M."/>
            <person name="Gokhale K."/>
            <person name="Gowin J."/>
            <person name="Gronenberg W."/>
            <person name="Hermansen R.A."/>
            <person name="Hu H."/>
            <person name="Hunt B.G."/>
            <person name="Huylmans A.K."/>
            <person name="Khalil S.M."/>
            <person name="Mitchell R.D."/>
            <person name="Munoz-Torres M.C."/>
            <person name="Mustard J.A."/>
            <person name="Pan H."/>
            <person name="Reese J.T."/>
            <person name="Scharf M.E."/>
            <person name="Sun F."/>
            <person name="Vogel H."/>
            <person name="Xiao J."/>
            <person name="Yang W."/>
            <person name="Yang Z."/>
            <person name="Yang Z."/>
            <person name="Zhou J."/>
            <person name="Zhu J."/>
            <person name="Brent C.S."/>
            <person name="Elsik C.G."/>
            <person name="Goodisman M.A."/>
            <person name="Liberles D.A."/>
            <person name="Roe R.M."/>
            <person name="Vargo E.L."/>
            <person name="Vilcinskas A."/>
            <person name="Wang J."/>
            <person name="Bornberg-Bauer E."/>
            <person name="Korb J."/>
            <person name="Zhang G."/>
            <person name="Liebig J."/>
        </authorList>
    </citation>
    <scope>NUCLEOTIDE SEQUENCE [LARGE SCALE GENOMIC DNA]</scope>
    <source>
        <tissue evidence="1">Whole organism</tissue>
    </source>
</reference>
<dbReference type="STRING" id="136037.A0A067QRW7"/>
<evidence type="ECO:0000313" key="2">
    <source>
        <dbReference type="Proteomes" id="UP000027135"/>
    </source>
</evidence>
<keyword evidence="2" id="KW-1185">Reference proteome</keyword>
<evidence type="ECO:0000313" key="1">
    <source>
        <dbReference type="EMBL" id="KDR07943.1"/>
    </source>
</evidence>
<dbReference type="Proteomes" id="UP000027135">
    <property type="component" value="Unassembled WGS sequence"/>
</dbReference>
<dbReference type="InParanoid" id="A0A067QRW7"/>
<dbReference type="EMBL" id="KK853387">
    <property type="protein sequence ID" value="KDR07943.1"/>
    <property type="molecule type" value="Genomic_DNA"/>
</dbReference>
<dbReference type="AlphaFoldDB" id="A0A067QRW7"/>
<protein>
    <submittedName>
        <fullName evidence="1">Uncharacterized protein</fullName>
    </submittedName>
</protein>
<proteinExistence type="predicted"/>